<dbReference type="PANTHER" id="PTHR33744:SF1">
    <property type="entry name" value="DNA-BINDING TRANSCRIPTIONAL ACTIVATOR ADER"/>
    <property type="match status" value="1"/>
</dbReference>
<organism evidence="5 6">
    <name type="scientific">Paenibacillus piri</name>
    <dbReference type="NCBI Taxonomy" id="2547395"/>
    <lineage>
        <taxon>Bacteria</taxon>
        <taxon>Bacillati</taxon>
        <taxon>Bacillota</taxon>
        <taxon>Bacilli</taxon>
        <taxon>Bacillales</taxon>
        <taxon>Paenibacillaceae</taxon>
        <taxon>Paenibacillus</taxon>
    </lineage>
</organism>
<sequence>MAITVREAMRIGGLARCRVAAGERGLDRAIDSITVMEVPDVVQWLKGSVLLLTSLYPIKDDEAAIAQLVEQLHTVNSAALAIKTKQYVQEIPQAIIEAGNRLQLPVIEIDPEVSYLEIMTPLMQLILKNDEAGAGQLDSFFKWITELAMAGKGIAAVIEAVERMTVNTITVGSDLSMLELDKGLKPAPLTYAQKNELQAAKRPIRMQRLLNGSPTPCIVTPLLINEELAGDMTCWQTHRQFNERDFIVLERTMVLIALEFLKWLTKADVEQNYKDHLLSEVLLGQVHDQKAALEKGRAFGWDLSESYDVLCIESQERESSKRGTTGALHGADRPEWKRRLLLSVQSFLRVEPSAAIAIWLKDAIVILRPRNEPLSEARDASSKPIRTWAAAVCRHLTDVYEDMTFTAGIGRSHPGFDGIHSGYTEAVQAIRLGKPAAVQGCIHFEDLGVYRILTPFPDKAVLEQLYAETVGRLADYDAVHHSNLVMTLAAYFAQNCSLSGTAEKLFIHVNTMKYRLQKIEQLTDGGIHNAERRLLLHIGLKLHQMKQAGIDS</sequence>
<evidence type="ECO:0000259" key="2">
    <source>
        <dbReference type="Pfam" id="PF07905"/>
    </source>
</evidence>
<gene>
    <name evidence="5" type="ORF">E1757_11530</name>
</gene>
<reference evidence="5 6" key="1">
    <citation type="submission" date="2019-03" db="EMBL/GenBank/DDBJ databases">
        <title>This is whole genome sequence of Paenibacillus sp MS74 strain.</title>
        <authorList>
            <person name="Trinh H.N."/>
        </authorList>
    </citation>
    <scope>NUCLEOTIDE SEQUENCE [LARGE SCALE GENOMIC DNA]</scope>
    <source>
        <strain evidence="5 6">MS74</strain>
    </source>
</reference>
<dbReference type="OrthoDB" id="142218at2"/>
<dbReference type="Pfam" id="PF13556">
    <property type="entry name" value="HTH_30"/>
    <property type="match status" value="1"/>
</dbReference>
<evidence type="ECO:0000259" key="3">
    <source>
        <dbReference type="Pfam" id="PF13556"/>
    </source>
</evidence>
<evidence type="ECO:0000313" key="6">
    <source>
        <dbReference type="Proteomes" id="UP000295636"/>
    </source>
</evidence>
<dbReference type="InterPro" id="IPR051448">
    <property type="entry name" value="CdaR-like_regulators"/>
</dbReference>
<dbReference type="EMBL" id="SMRT01000004">
    <property type="protein sequence ID" value="TDF98127.1"/>
    <property type="molecule type" value="Genomic_DNA"/>
</dbReference>
<evidence type="ECO:0000259" key="4">
    <source>
        <dbReference type="Pfam" id="PF17853"/>
    </source>
</evidence>
<keyword evidence="6" id="KW-1185">Reference proteome</keyword>
<dbReference type="Proteomes" id="UP000295636">
    <property type="component" value="Unassembled WGS sequence"/>
</dbReference>
<evidence type="ECO:0000256" key="1">
    <source>
        <dbReference type="ARBA" id="ARBA00006754"/>
    </source>
</evidence>
<comment type="similarity">
    <text evidence="1">Belongs to the CdaR family.</text>
</comment>
<dbReference type="InterPro" id="IPR025736">
    <property type="entry name" value="PucR_C-HTH_dom"/>
</dbReference>
<dbReference type="RefSeq" id="WP_133227923.1">
    <property type="nucleotide sequence ID" value="NZ_SMRT01000004.1"/>
</dbReference>
<comment type="caution">
    <text evidence="5">The sequence shown here is derived from an EMBL/GenBank/DDBJ whole genome shotgun (WGS) entry which is preliminary data.</text>
</comment>
<feature type="domain" description="Purine catabolism PurC-like" evidence="2">
    <location>
        <begin position="12"/>
        <end position="126"/>
    </location>
</feature>
<dbReference type="Pfam" id="PF17853">
    <property type="entry name" value="GGDEF_2"/>
    <property type="match status" value="1"/>
</dbReference>
<dbReference type="PANTHER" id="PTHR33744">
    <property type="entry name" value="CARBOHYDRATE DIACID REGULATOR"/>
    <property type="match status" value="1"/>
</dbReference>
<dbReference type="InterPro" id="IPR042070">
    <property type="entry name" value="PucR_C-HTH_sf"/>
</dbReference>
<dbReference type="InterPro" id="IPR041522">
    <property type="entry name" value="CdaR_GGDEF"/>
</dbReference>
<name>A0A4R5KTB2_9BACL</name>
<dbReference type="InterPro" id="IPR012914">
    <property type="entry name" value="PucR_dom"/>
</dbReference>
<accession>A0A4R5KTB2</accession>
<protein>
    <submittedName>
        <fullName evidence="5">PucR family transcriptional regulator</fullName>
    </submittedName>
</protein>
<evidence type="ECO:0000313" key="5">
    <source>
        <dbReference type="EMBL" id="TDF98127.1"/>
    </source>
</evidence>
<dbReference type="Gene3D" id="1.10.10.2840">
    <property type="entry name" value="PucR C-terminal helix-turn-helix domain"/>
    <property type="match status" value="1"/>
</dbReference>
<feature type="domain" description="CdaR GGDEF-like" evidence="4">
    <location>
        <begin position="287"/>
        <end position="432"/>
    </location>
</feature>
<dbReference type="Pfam" id="PF07905">
    <property type="entry name" value="PucR"/>
    <property type="match status" value="1"/>
</dbReference>
<dbReference type="AlphaFoldDB" id="A0A4R5KTB2"/>
<proteinExistence type="inferred from homology"/>
<feature type="domain" description="PucR C-terminal helix-turn-helix" evidence="3">
    <location>
        <begin position="484"/>
        <end position="541"/>
    </location>
</feature>